<dbReference type="OrthoDB" id="407198at2759"/>
<dbReference type="InterPro" id="IPR002156">
    <property type="entry name" value="RNaseH_domain"/>
</dbReference>
<evidence type="ECO:0000256" key="1">
    <source>
        <dbReference type="ARBA" id="ARBA00000077"/>
    </source>
</evidence>
<dbReference type="AlphaFoldDB" id="A0A0D7BP21"/>
<evidence type="ECO:0000259" key="9">
    <source>
        <dbReference type="PROSITE" id="PS50879"/>
    </source>
</evidence>
<feature type="region of interest" description="Disordered" evidence="8">
    <location>
        <begin position="1"/>
        <end position="25"/>
    </location>
</feature>
<dbReference type="PANTHER" id="PTHR10642:SF26">
    <property type="entry name" value="RIBONUCLEASE H1"/>
    <property type="match status" value="1"/>
</dbReference>
<keyword evidence="6" id="KW-0255">Endonuclease</keyword>
<dbReference type="InterPro" id="IPR050092">
    <property type="entry name" value="RNase_H"/>
</dbReference>
<dbReference type="CDD" id="cd13934">
    <property type="entry name" value="RNase_H_Dikarya_like"/>
    <property type="match status" value="1"/>
</dbReference>
<dbReference type="EMBL" id="KN880448">
    <property type="protein sequence ID" value="KIY71960.1"/>
    <property type="molecule type" value="Genomic_DNA"/>
</dbReference>
<dbReference type="InterPro" id="IPR012337">
    <property type="entry name" value="RNaseH-like_sf"/>
</dbReference>
<keyword evidence="4" id="KW-0540">Nuclease</keyword>
<dbReference type="GO" id="GO:0003676">
    <property type="term" value="F:nucleic acid binding"/>
    <property type="evidence" value="ECO:0007669"/>
    <property type="project" value="InterPro"/>
</dbReference>
<dbReference type="GO" id="GO:0043137">
    <property type="term" value="P:DNA replication, removal of RNA primer"/>
    <property type="evidence" value="ECO:0007669"/>
    <property type="project" value="TreeGrafter"/>
</dbReference>
<dbReference type="Pfam" id="PF00075">
    <property type="entry name" value="RNase_H"/>
    <property type="match status" value="1"/>
</dbReference>
<comment type="catalytic activity">
    <reaction evidence="1">
        <text>Endonucleolytic cleavage to 5'-phosphomonoester.</text>
        <dbReference type="EC" id="3.1.26.4"/>
    </reaction>
</comment>
<feature type="domain" description="RNase H type-1" evidence="9">
    <location>
        <begin position="110"/>
        <end position="267"/>
    </location>
</feature>
<dbReference type="STRING" id="1314674.A0A0D7BP21"/>
<dbReference type="InterPro" id="IPR036397">
    <property type="entry name" value="RNaseH_sf"/>
</dbReference>
<reference evidence="10 11" key="1">
    <citation type="journal article" date="2015" name="Fungal Genet. Biol.">
        <title>Evolution of novel wood decay mechanisms in Agaricales revealed by the genome sequences of Fistulina hepatica and Cylindrobasidium torrendii.</title>
        <authorList>
            <person name="Floudas D."/>
            <person name="Held B.W."/>
            <person name="Riley R."/>
            <person name="Nagy L.G."/>
            <person name="Koehler G."/>
            <person name="Ransdell A.S."/>
            <person name="Younus H."/>
            <person name="Chow J."/>
            <person name="Chiniquy J."/>
            <person name="Lipzen A."/>
            <person name="Tritt A."/>
            <person name="Sun H."/>
            <person name="Haridas S."/>
            <person name="LaButti K."/>
            <person name="Ohm R.A."/>
            <person name="Kues U."/>
            <person name="Blanchette R.A."/>
            <person name="Grigoriev I.V."/>
            <person name="Minto R.E."/>
            <person name="Hibbett D.S."/>
        </authorList>
    </citation>
    <scope>NUCLEOTIDE SEQUENCE [LARGE SCALE GENOMIC DNA]</scope>
    <source>
        <strain evidence="10 11">FP15055 ss-10</strain>
    </source>
</reference>
<dbReference type="GO" id="GO:0046872">
    <property type="term" value="F:metal ion binding"/>
    <property type="evidence" value="ECO:0007669"/>
    <property type="project" value="UniProtKB-KW"/>
</dbReference>
<protein>
    <recommendedName>
        <fullName evidence="3">ribonuclease H</fullName>
        <ecNumber evidence="3">3.1.26.4</ecNumber>
    </recommendedName>
</protein>
<organism evidence="10 11">
    <name type="scientific">Cylindrobasidium torrendii FP15055 ss-10</name>
    <dbReference type="NCBI Taxonomy" id="1314674"/>
    <lineage>
        <taxon>Eukaryota</taxon>
        <taxon>Fungi</taxon>
        <taxon>Dikarya</taxon>
        <taxon>Basidiomycota</taxon>
        <taxon>Agaricomycotina</taxon>
        <taxon>Agaricomycetes</taxon>
        <taxon>Agaricomycetidae</taxon>
        <taxon>Agaricales</taxon>
        <taxon>Marasmiineae</taxon>
        <taxon>Physalacriaceae</taxon>
        <taxon>Cylindrobasidium</taxon>
    </lineage>
</organism>
<name>A0A0D7BP21_9AGAR</name>
<evidence type="ECO:0000256" key="4">
    <source>
        <dbReference type="ARBA" id="ARBA00022722"/>
    </source>
</evidence>
<dbReference type="GO" id="GO:0004523">
    <property type="term" value="F:RNA-DNA hybrid ribonuclease activity"/>
    <property type="evidence" value="ECO:0007669"/>
    <property type="project" value="UniProtKB-EC"/>
</dbReference>
<accession>A0A0D7BP21</accession>
<evidence type="ECO:0000256" key="8">
    <source>
        <dbReference type="SAM" id="MobiDB-lite"/>
    </source>
</evidence>
<proteinExistence type="inferred from homology"/>
<evidence type="ECO:0000313" key="11">
    <source>
        <dbReference type="Proteomes" id="UP000054007"/>
    </source>
</evidence>
<keyword evidence="7" id="KW-0378">Hydrolase</keyword>
<comment type="similarity">
    <text evidence="2">Belongs to the RNase H family.</text>
</comment>
<dbReference type="PANTHER" id="PTHR10642">
    <property type="entry name" value="RIBONUCLEASE H1"/>
    <property type="match status" value="1"/>
</dbReference>
<evidence type="ECO:0000256" key="2">
    <source>
        <dbReference type="ARBA" id="ARBA00005300"/>
    </source>
</evidence>
<dbReference type="EC" id="3.1.26.4" evidence="3"/>
<dbReference type="PROSITE" id="PS50879">
    <property type="entry name" value="RNASE_H_1"/>
    <property type="match status" value="1"/>
</dbReference>
<keyword evidence="5" id="KW-0479">Metal-binding</keyword>
<evidence type="ECO:0000256" key="3">
    <source>
        <dbReference type="ARBA" id="ARBA00012180"/>
    </source>
</evidence>
<evidence type="ECO:0000256" key="7">
    <source>
        <dbReference type="ARBA" id="ARBA00022801"/>
    </source>
</evidence>
<evidence type="ECO:0000256" key="5">
    <source>
        <dbReference type="ARBA" id="ARBA00022723"/>
    </source>
</evidence>
<dbReference type="SUPFAM" id="SSF53098">
    <property type="entry name" value="Ribonuclease H-like"/>
    <property type="match status" value="1"/>
</dbReference>
<sequence length="283" mass="31618">MMLHGGHLAQESAAPKAAPVDKLGPRPIQDFVGEVRYEVSGLPTSHQPRIDMPILHSKEPKTHSTDWRPGPLVHSVARFHPPTPNAHPTSLFAPETNIIHPGARYVRRSNWREVLIYTDGACSNNGQNNPQAGWAAVYHPSIPNANIQSRLELRGVDGKPYPQTSNRAELRAVLGALEYRHWPGEGFLHIVIATDSEYVVLGMTERLEKWRRTGWKTASGQPVKNRDLWEAIAKKAEDFGKWGTQTQFWLIPRDWNVADALAKEAAAKTEVSGEYAQIHGFLV</sequence>
<keyword evidence="11" id="KW-1185">Reference proteome</keyword>
<evidence type="ECO:0000313" key="10">
    <source>
        <dbReference type="EMBL" id="KIY71960.1"/>
    </source>
</evidence>
<dbReference type="Gene3D" id="3.30.420.10">
    <property type="entry name" value="Ribonuclease H-like superfamily/Ribonuclease H"/>
    <property type="match status" value="1"/>
</dbReference>
<evidence type="ECO:0000256" key="6">
    <source>
        <dbReference type="ARBA" id="ARBA00022759"/>
    </source>
</evidence>
<dbReference type="Proteomes" id="UP000054007">
    <property type="component" value="Unassembled WGS sequence"/>
</dbReference>
<gene>
    <name evidence="10" type="ORF">CYLTODRAFT_418340</name>
</gene>